<dbReference type="GO" id="GO:0009279">
    <property type="term" value="C:cell outer membrane"/>
    <property type="evidence" value="ECO:0007669"/>
    <property type="project" value="UniProtKB-SubCell"/>
</dbReference>
<evidence type="ECO:0000256" key="5">
    <source>
        <dbReference type="ARBA" id="ARBA00022692"/>
    </source>
</evidence>
<dbReference type="SUPFAM" id="SSF56954">
    <property type="entry name" value="Outer membrane efflux proteins (OEP)"/>
    <property type="match status" value="1"/>
</dbReference>
<accession>A0AAE3JLE1</accession>
<name>A0AAE3JLE1_9SPIR</name>
<keyword evidence="7" id="KW-0998">Cell outer membrane</keyword>
<comment type="caution">
    <text evidence="9">The sequence shown here is derived from an EMBL/GenBank/DDBJ whole genome shotgun (WGS) entry which is preliminary data.</text>
</comment>
<evidence type="ECO:0000256" key="1">
    <source>
        <dbReference type="ARBA" id="ARBA00004442"/>
    </source>
</evidence>
<comment type="subcellular location">
    <subcellularLocation>
        <location evidence="1">Cell outer membrane</location>
    </subcellularLocation>
</comment>
<evidence type="ECO:0000313" key="10">
    <source>
        <dbReference type="Proteomes" id="UP001198163"/>
    </source>
</evidence>
<protein>
    <submittedName>
        <fullName evidence="9">TolC family protein</fullName>
    </submittedName>
</protein>
<evidence type="ECO:0000256" key="7">
    <source>
        <dbReference type="ARBA" id="ARBA00023237"/>
    </source>
</evidence>
<evidence type="ECO:0000256" key="8">
    <source>
        <dbReference type="SAM" id="SignalP"/>
    </source>
</evidence>
<evidence type="ECO:0000256" key="3">
    <source>
        <dbReference type="ARBA" id="ARBA00022448"/>
    </source>
</evidence>
<reference evidence="9" key="1">
    <citation type="submission" date="2021-08" db="EMBL/GenBank/DDBJ databases">
        <title>Comparative analyses of Brucepasteria parasyntrophica and Teretinema zuelzerae.</title>
        <authorList>
            <person name="Song Y."/>
            <person name="Brune A."/>
        </authorList>
    </citation>
    <scope>NUCLEOTIDE SEQUENCE</scope>
    <source>
        <strain evidence="9">DSM 1903</strain>
    </source>
</reference>
<dbReference type="Gene3D" id="1.20.1600.10">
    <property type="entry name" value="Outer membrane efflux proteins (OEP)"/>
    <property type="match status" value="1"/>
</dbReference>
<dbReference type="InterPro" id="IPR003423">
    <property type="entry name" value="OMP_efflux"/>
</dbReference>
<feature type="signal peptide" evidence="8">
    <location>
        <begin position="1"/>
        <end position="25"/>
    </location>
</feature>
<organism evidence="9 10">
    <name type="scientific">Teretinema zuelzerae</name>
    <dbReference type="NCBI Taxonomy" id="156"/>
    <lineage>
        <taxon>Bacteria</taxon>
        <taxon>Pseudomonadati</taxon>
        <taxon>Spirochaetota</taxon>
        <taxon>Spirochaetia</taxon>
        <taxon>Spirochaetales</taxon>
        <taxon>Treponemataceae</taxon>
        <taxon>Teretinema</taxon>
    </lineage>
</organism>
<keyword evidence="5" id="KW-0812">Transmembrane</keyword>
<keyword evidence="3" id="KW-0813">Transport</keyword>
<keyword evidence="4" id="KW-1134">Transmembrane beta strand</keyword>
<dbReference type="AlphaFoldDB" id="A0AAE3JLE1"/>
<feature type="chain" id="PRO_5042269171" evidence="8">
    <location>
        <begin position="26"/>
        <end position="445"/>
    </location>
</feature>
<evidence type="ECO:0000256" key="2">
    <source>
        <dbReference type="ARBA" id="ARBA00007613"/>
    </source>
</evidence>
<dbReference type="GO" id="GO:0015562">
    <property type="term" value="F:efflux transmembrane transporter activity"/>
    <property type="evidence" value="ECO:0007669"/>
    <property type="project" value="InterPro"/>
</dbReference>
<dbReference type="PANTHER" id="PTHR30026">
    <property type="entry name" value="OUTER MEMBRANE PROTEIN TOLC"/>
    <property type="match status" value="1"/>
</dbReference>
<comment type="similarity">
    <text evidence="2">Belongs to the outer membrane factor (OMF) (TC 1.B.17) family.</text>
</comment>
<dbReference type="InterPro" id="IPR051906">
    <property type="entry name" value="TolC-like"/>
</dbReference>
<dbReference type="PANTHER" id="PTHR30026:SF20">
    <property type="entry name" value="OUTER MEMBRANE PROTEIN TOLC"/>
    <property type="match status" value="1"/>
</dbReference>
<evidence type="ECO:0000256" key="4">
    <source>
        <dbReference type="ARBA" id="ARBA00022452"/>
    </source>
</evidence>
<dbReference type="Pfam" id="PF02321">
    <property type="entry name" value="OEP"/>
    <property type="match status" value="2"/>
</dbReference>
<dbReference type="GO" id="GO:0015288">
    <property type="term" value="F:porin activity"/>
    <property type="evidence" value="ECO:0007669"/>
    <property type="project" value="TreeGrafter"/>
</dbReference>
<dbReference type="EMBL" id="JAINWA010000003">
    <property type="protein sequence ID" value="MCD1656140.1"/>
    <property type="molecule type" value="Genomic_DNA"/>
</dbReference>
<dbReference type="GO" id="GO:1990281">
    <property type="term" value="C:efflux pump complex"/>
    <property type="evidence" value="ECO:0007669"/>
    <property type="project" value="TreeGrafter"/>
</dbReference>
<keyword evidence="6" id="KW-0472">Membrane</keyword>
<evidence type="ECO:0000313" key="9">
    <source>
        <dbReference type="EMBL" id="MCD1656140.1"/>
    </source>
</evidence>
<proteinExistence type="inferred from homology"/>
<gene>
    <name evidence="9" type="ORF">K7J14_15675</name>
</gene>
<evidence type="ECO:0000256" key="6">
    <source>
        <dbReference type="ARBA" id="ARBA00023136"/>
    </source>
</evidence>
<sequence length="445" mass="47807">MFILKKKSILLCAVALLSVCSYAQASDFFSPDDELTLDDAWRIARENNLALKKQRLAFEQAEYANKWKTNRFYPNISLSGSLKNVHALPGGAESAATGTVLSASAGLSLSLNSGIAESLAQDEAAYLAAAANYRKTEASLYRDVWKAWNAVYAAQGDLSLTEHNLVLAQSLAAKARSNYENGQIPELDMLQAEYSAASLLPQAMIRKNALAGSLRNLNSLLGIPLDSVLPMAPVEPCSGQVIKKPDDMDRYIALRHDVVSAGIALARAKSAARNSALTRYGPTVSVSENFGIADLSEGSGLPETGSFSLSLSLPLGGYLPGSKDAVAQRDAETAVKEAELALMQTRVAARKEIESLFESANQLVESLTVHKLNERNTIRAYELARQGYEAGLVGSTNLETARKDRLNAGLALLSAESSYRNVVADLTFALNIPVSELMNQGDDND</sequence>
<dbReference type="RefSeq" id="WP_230758606.1">
    <property type="nucleotide sequence ID" value="NZ_JAINWA010000003.1"/>
</dbReference>
<keyword evidence="10" id="KW-1185">Reference proteome</keyword>
<dbReference type="Proteomes" id="UP001198163">
    <property type="component" value="Unassembled WGS sequence"/>
</dbReference>
<keyword evidence="8" id="KW-0732">Signal</keyword>